<dbReference type="Proteomes" id="UP001251870">
    <property type="component" value="Unassembled WGS sequence"/>
</dbReference>
<feature type="transmembrane region" description="Helical" evidence="8">
    <location>
        <begin position="76"/>
        <end position="95"/>
    </location>
</feature>
<dbReference type="NCBIfam" id="TIGR02119">
    <property type="entry name" value="panF"/>
    <property type="match status" value="1"/>
</dbReference>
<evidence type="ECO:0000256" key="6">
    <source>
        <dbReference type="ARBA" id="ARBA00023136"/>
    </source>
</evidence>
<protein>
    <submittedName>
        <fullName evidence="9">Sodium/pantothenate symporter</fullName>
    </submittedName>
</protein>
<dbReference type="InterPro" id="IPR001734">
    <property type="entry name" value="Na/solute_symporter"/>
</dbReference>
<accession>A0ABU2DTX1</accession>
<keyword evidence="4 8" id="KW-0812">Transmembrane</keyword>
<dbReference type="InterPro" id="IPR050277">
    <property type="entry name" value="Sodium:Solute_Symporter"/>
</dbReference>
<evidence type="ECO:0000256" key="5">
    <source>
        <dbReference type="ARBA" id="ARBA00022989"/>
    </source>
</evidence>
<evidence type="ECO:0000313" key="10">
    <source>
        <dbReference type="Proteomes" id="UP001251870"/>
    </source>
</evidence>
<dbReference type="InterPro" id="IPR011849">
    <property type="entry name" value="Na/pantothenate_symporter"/>
</dbReference>
<comment type="similarity">
    <text evidence="2 7">Belongs to the sodium:solute symporter (SSF) (TC 2.A.21) family.</text>
</comment>
<dbReference type="EMBL" id="JAVKGR010000013">
    <property type="protein sequence ID" value="MDR8019951.1"/>
    <property type="molecule type" value="Genomic_DNA"/>
</dbReference>
<name>A0ABU2DTX1_9MICC</name>
<dbReference type="NCBIfam" id="TIGR00813">
    <property type="entry name" value="sss"/>
    <property type="match status" value="1"/>
</dbReference>
<organism evidence="9 10">
    <name type="scientific">Nesterenkonia aerolata</name>
    <dbReference type="NCBI Taxonomy" id="3074079"/>
    <lineage>
        <taxon>Bacteria</taxon>
        <taxon>Bacillati</taxon>
        <taxon>Actinomycetota</taxon>
        <taxon>Actinomycetes</taxon>
        <taxon>Micrococcales</taxon>
        <taxon>Micrococcaceae</taxon>
        <taxon>Nesterenkonia</taxon>
    </lineage>
</organism>
<evidence type="ECO:0000256" key="8">
    <source>
        <dbReference type="SAM" id="Phobius"/>
    </source>
</evidence>
<evidence type="ECO:0000256" key="7">
    <source>
        <dbReference type="RuleBase" id="RU362091"/>
    </source>
</evidence>
<feature type="transmembrane region" description="Helical" evidence="8">
    <location>
        <begin position="44"/>
        <end position="64"/>
    </location>
</feature>
<feature type="transmembrane region" description="Helical" evidence="8">
    <location>
        <begin position="239"/>
        <end position="260"/>
    </location>
</feature>
<dbReference type="Gene3D" id="1.20.1730.10">
    <property type="entry name" value="Sodium/glucose cotransporter"/>
    <property type="match status" value="1"/>
</dbReference>
<dbReference type="RefSeq" id="WP_310548938.1">
    <property type="nucleotide sequence ID" value="NZ_JAVKGR010000013.1"/>
</dbReference>
<feature type="transmembrane region" description="Helical" evidence="8">
    <location>
        <begin position="123"/>
        <end position="145"/>
    </location>
</feature>
<feature type="transmembrane region" description="Helical" evidence="8">
    <location>
        <begin position="393"/>
        <end position="414"/>
    </location>
</feature>
<evidence type="ECO:0000256" key="3">
    <source>
        <dbReference type="ARBA" id="ARBA00022448"/>
    </source>
</evidence>
<dbReference type="InterPro" id="IPR038377">
    <property type="entry name" value="Na/Glc_symporter_sf"/>
</dbReference>
<keyword evidence="3" id="KW-0813">Transport</keyword>
<evidence type="ECO:0000256" key="4">
    <source>
        <dbReference type="ARBA" id="ARBA00022692"/>
    </source>
</evidence>
<feature type="transmembrane region" description="Helical" evidence="8">
    <location>
        <begin position="191"/>
        <end position="214"/>
    </location>
</feature>
<reference evidence="9 10" key="1">
    <citation type="submission" date="2023-09" db="EMBL/GenBank/DDBJ databases">
        <title>Description of three actinobacteria isolated from air of manufacturing shop in a pharmaceutical factory.</title>
        <authorList>
            <person name="Zhang D.-F."/>
        </authorList>
    </citation>
    <scope>NUCLEOTIDE SEQUENCE [LARGE SCALE GENOMIC DNA]</scope>
    <source>
        <strain evidence="9 10">LY-0111</strain>
    </source>
</reference>
<keyword evidence="10" id="KW-1185">Reference proteome</keyword>
<feature type="transmembrane region" description="Helical" evidence="8">
    <location>
        <begin position="318"/>
        <end position="348"/>
    </location>
</feature>
<feature type="transmembrane region" description="Helical" evidence="8">
    <location>
        <begin position="157"/>
        <end position="184"/>
    </location>
</feature>
<dbReference type="PANTHER" id="PTHR48086:SF4">
    <property type="entry name" value="SODIUM_PANTOTHENATE SYMPORTER"/>
    <property type="match status" value="1"/>
</dbReference>
<keyword evidence="6 8" id="KW-0472">Membrane</keyword>
<feature type="transmembrane region" description="Helical" evidence="8">
    <location>
        <begin position="6"/>
        <end position="24"/>
    </location>
</feature>
<comment type="caution">
    <text evidence="9">The sequence shown here is derived from an EMBL/GenBank/DDBJ whole genome shotgun (WGS) entry which is preliminary data.</text>
</comment>
<evidence type="ECO:0000256" key="2">
    <source>
        <dbReference type="ARBA" id="ARBA00006434"/>
    </source>
</evidence>
<evidence type="ECO:0000256" key="1">
    <source>
        <dbReference type="ARBA" id="ARBA00004141"/>
    </source>
</evidence>
<feature type="transmembrane region" description="Helical" evidence="8">
    <location>
        <begin position="444"/>
        <end position="465"/>
    </location>
</feature>
<keyword evidence="5 8" id="KW-1133">Transmembrane helix</keyword>
<comment type="subcellular location">
    <subcellularLocation>
        <location evidence="1">Membrane</location>
        <topology evidence="1">Multi-pass membrane protein</topology>
    </subcellularLocation>
</comment>
<dbReference type="Pfam" id="PF00474">
    <property type="entry name" value="SSF"/>
    <property type="match status" value="1"/>
</dbReference>
<feature type="transmembrane region" description="Helical" evidence="8">
    <location>
        <begin position="421"/>
        <end position="438"/>
    </location>
</feature>
<feature type="transmembrane region" description="Helical" evidence="8">
    <location>
        <begin position="368"/>
        <end position="387"/>
    </location>
</feature>
<gene>
    <name evidence="9" type="primary">panF</name>
    <name evidence="9" type="ORF">RIL96_10290</name>
</gene>
<dbReference type="PROSITE" id="PS50283">
    <property type="entry name" value="NA_SOLUT_SYMP_3"/>
    <property type="match status" value="1"/>
</dbReference>
<sequence length="504" mass="54091">MRWDIALPIIILLALMIPIALYSLRRTKQQASASGGYYIGGRSLGPIILIFTVIASAASSGTFLGAPGLAFAEGYGWIWGALMQVPAAILALGLVGKKFAIVGRKLNLITFTDFFKERYESRAVTLVTAICMVVFLVAYMVAQFVGGARVLEAITGIPFWILVIVFALIVALYTSIGGFLAAAFTDAAQGIIMLLGGVALWILVLTTVGGFAGMERESRTVDPELLVLPGASGFDLPMMFSYAVMFGFLLACLPHIVVRAMSYRDSKSLHRALYIGPAIFMLFTIGFGAMGVVGKALYPEAPVADLVIPHMIIEHLPGPLAGAVLAAPLAAVMSTVDSMILVVSGAIVRDLWKEFIKPEMTDRQEYRAGTFVSLGIGIIVLLLSLQPPDFLQFIINFAIGGLEAGLFVPLILGLYWKRGNALGALLSISGGMVYYLLASEFFDVLAFGMMPVLPAAIFALGMYLLGSYFGPAPSRQVLVKFWGTQRAIEREIGYGLGDQRTPTA</sequence>
<evidence type="ECO:0000313" key="9">
    <source>
        <dbReference type="EMBL" id="MDR8019951.1"/>
    </source>
</evidence>
<proteinExistence type="inferred from homology"/>
<feature type="transmembrane region" description="Helical" evidence="8">
    <location>
        <begin position="272"/>
        <end position="298"/>
    </location>
</feature>
<dbReference type="PANTHER" id="PTHR48086">
    <property type="entry name" value="SODIUM/PROLINE SYMPORTER-RELATED"/>
    <property type="match status" value="1"/>
</dbReference>